<dbReference type="Proteomes" id="UP000004848">
    <property type="component" value="Unassembled WGS sequence"/>
</dbReference>
<dbReference type="SUPFAM" id="SSF88874">
    <property type="entry name" value="Receptor-binding domain of short tail fibre protein gp12"/>
    <property type="match status" value="1"/>
</dbReference>
<sequence length="329" mass="34049">MPTDAITAHLGIPKPDPANDVDYDFTRLILSMEMIDGFIHSLQTALAGVAASDHGHVVADVEGLQAALDTLAGEISNMPGTLEGLSDTDVSDATQGMVLQYLNSKWTSVVAKASYFGIDAINGLDANNVQAALEKLTTKVTNGVAPGCVAYYAMSTAPDGWLKANGAEISRTAYADLFAAIGTIFGVGDGNSTFNLPDLRGEFLRGWDDARGVDGARVLGSSQSDQNASHTHTGSTSSDSHSHTGTTNTTGNHTHNMAYEGGTNAGTGLAAPATSRSNTSPGPTVNYSGNHSHTFSTSSDSHSHSVTTDASGGSEARPRNIALLACIKY</sequence>
<accession>A0NQ95</accession>
<gene>
    <name evidence="3" type="ORF">SIAM614_13098</name>
</gene>
<evidence type="ECO:0000313" key="3">
    <source>
        <dbReference type="EMBL" id="EAV44953.1"/>
    </source>
</evidence>
<comment type="caution">
    <text evidence="3">The sequence shown here is derived from an EMBL/GenBank/DDBJ whole genome shotgun (WGS) entry which is preliminary data.</text>
</comment>
<protein>
    <submittedName>
        <fullName evidence="3">Putative tail fiber-related protein</fullName>
    </submittedName>
</protein>
<dbReference type="Pfam" id="PF07484">
    <property type="entry name" value="Collar"/>
    <property type="match status" value="1"/>
</dbReference>
<evidence type="ECO:0000256" key="1">
    <source>
        <dbReference type="SAM" id="MobiDB-lite"/>
    </source>
</evidence>
<feature type="compositionally biased region" description="Low complexity" evidence="1">
    <location>
        <begin position="291"/>
        <end position="311"/>
    </location>
</feature>
<feature type="region of interest" description="Disordered" evidence="1">
    <location>
        <begin position="215"/>
        <end position="315"/>
    </location>
</feature>
<reference evidence="3 4" key="1">
    <citation type="submission" date="2006-05" db="EMBL/GenBank/DDBJ databases">
        <authorList>
            <person name="King G."/>
            <person name="Ferriera S."/>
            <person name="Johnson J."/>
            <person name="Kravitz S."/>
            <person name="Beeson K."/>
            <person name="Sutton G."/>
            <person name="Rogers Y.-H."/>
            <person name="Friedman R."/>
            <person name="Frazier M."/>
            <person name="Venter J.C."/>
        </authorList>
    </citation>
    <scope>NUCLEOTIDE SEQUENCE [LARGE SCALE GENOMIC DNA]</scope>
    <source>
        <strain evidence="4">ATCC 25650 / DSM 13394 / JCM 20685 / NBRC 16684 / NCIMB 2208 / IAM 12614 / B1</strain>
    </source>
</reference>
<evidence type="ECO:0000313" key="4">
    <source>
        <dbReference type="Proteomes" id="UP000004848"/>
    </source>
</evidence>
<name>A0NQ95_ROSAI</name>
<evidence type="ECO:0000259" key="2">
    <source>
        <dbReference type="Pfam" id="PF07484"/>
    </source>
</evidence>
<dbReference type="OrthoDB" id="9810174at2"/>
<feature type="domain" description="Phage tail collar" evidence="2">
    <location>
        <begin position="147"/>
        <end position="204"/>
    </location>
</feature>
<dbReference type="InterPro" id="IPR011083">
    <property type="entry name" value="Phage_tail_collar_dom"/>
</dbReference>
<dbReference type="RefSeq" id="WP_006933085.1">
    <property type="nucleotide sequence ID" value="NZ_AAUW01000004.1"/>
</dbReference>
<proteinExistence type="predicted"/>
<feature type="compositionally biased region" description="Low complexity" evidence="1">
    <location>
        <begin position="229"/>
        <end position="256"/>
    </location>
</feature>
<dbReference type="GeneID" id="68850196"/>
<organism evidence="3 4">
    <name type="scientific">Roseibium aggregatum (strain ATCC 25650 / DSM 13394 / JCM 20685 / NBRC 16684 / NCIMB 2208 / IAM 12614 / B1)</name>
    <name type="common">Stappia aggregata</name>
    <dbReference type="NCBI Taxonomy" id="384765"/>
    <lineage>
        <taxon>Bacteria</taxon>
        <taxon>Pseudomonadati</taxon>
        <taxon>Pseudomonadota</taxon>
        <taxon>Alphaproteobacteria</taxon>
        <taxon>Hyphomicrobiales</taxon>
        <taxon>Stappiaceae</taxon>
        <taxon>Roseibium</taxon>
    </lineage>
</organism>
<dbReference type="InterPro" id="IPR037053">
    <property type="entry name" value="Phage_tail_collar_dom_sf"/>
</dbReference>
<dbReference type="Gene3D" id="3.90.1340.10">
    <property type="entry name" value="Phage tail collar domain"/>
    <property type="match status" value="1"/>
</dbReference>
<dbReference type="AlphaFoldDB" id="A0NQ95"/>
<feature type="compositionally biased region" description="Polar residues" evidence="1">
    <location>
        <begin position="274"/>
        <end position="290"/>
    </location>
</feature>
<dbReference type="EMBL" id="AAUW01000004">
    <property type="protein sequence ID" value="EAV44953.1"/>
    <property type="molecule type" value="Genomic_DNA"/>
</dbReference>
<dbReference type="eggNOG" id="COG4675">
    <property type="taxonomic scope" value="Bacteria"/>
</dbReference>